<feature type="transmembrane region" description="Helical" evidence="8">
    <location>
        <begin position="86"/>
        <end position="104"/>
    </location>
</feature>
<evidence type="ECO:0000256" key="8">
    <source>
        <dbReference type="SAM" id="Phobius"/>
    </source>
</evidence>
<keyword evidence="6 8" id="KW-1133">Transmembrane helix</keyword>
<dbReference type="AlphaFoldDB" id="A0A3B0W8Q5"/>
<name>A0A3B0W8Q5_9ZZZZ</name>
<keyword evidence="5 8" id="KW-0812">Transmembrane</keyword>
<feature type="transmembrane region" description="Helical" evidence="8">
    <location>
        <begin position="110"/>
        <end position="129"/>
    </location>
</feature>
<feature type="transmembrane region" description="Helical" evidence="8">
    <location>
        <begin position="181"/>
        <end position="201"/>
    </location>
</feature>
<comment type="subcellular location">
    <subcellularLocation>
        <location evidence="1">Cell membrane</location>
        <topology evidence="1">Multi-pass membrane protein</topology>
    </subcellularLocation>
</comment>
<protein>
    <recommendedName>
        <fullName evidence="10">Vitamin B12 ABC transporter, permease protein BtuC</fullName>
    </recommendedName>
</protein>
<dbReference type="PANTHER" id="PTHR30472">
    <property type="entry name" value="FERRIC ENTEROBACTIN TRANSPORT SYSTEM PERMEASE PROTEIN"/>
    <property type="match status" value="1"/>
</dbReference>
<feature type="transmembrane region" description="Helical" evidence="8">
    <location>
        <begin position="57"/>
        <end position="74"/>
    </location>
</feature>
<dbReference type="GO" id="GO:0005886">
    <property type="term" value="C:plasma membrane"/>
    <property type="evidence" value="ECO:0007669"/>
    <property type="project" value="UniProtKB-SubCell"/>
</dbReference>
<dbReference type="GO" id="GO:0022857">
    <property type="term" value="F:transmembrane transporter activity"/>
    <property type="evidence" value="ECO:0007669"/>
    <property type="project" value="InterPro"/>
</dbReference>
<sequence length="321" mass="34455">MRLFKYNYIPLLLIILIIAILLSLSLGSQYIPISAIWGNAQLPQLQDIILSIRLPRAINAISVGALLSIAGLMIQNLVKNPLADPYILGISGASASIQLAIIASGIFLPFWLFMLAGFIASIFSLLFLIKISSNKGLNTNSLLLSGVVIAFAYGAIISLILTLSPMSATKGMLFWLMGDLSYSQSFVLPIIVLLVGTAWAYKYHPELDLLARGEFFAQKCGVNVKKINLILLVTASIFTAIAVSMAGTIGFVGLVVPHIARLLVGNSHALLIPLSAIIGALVLLIADTFARTIVAPIQLPVGIFTAFFGVPVFLILLRKKI</sequence>
<feature type="transmembrane region" description="Helical" evidence="8">
    <location>
        <begin position="229"/>
        <end position="256"/>
    </location>
</feature>
<dbReference type="Pfam" id="PF01032">
    <property type="entry name" value="FecCD"/>
    <property type="match status" value="1"/>
</dbReference>
<reference evidence="9" key="1">
    <citation type="submission" date="2018-06" db="EMBL/GenBank/DDBJ databases">
        <authorList>
            <person name="Zhirakovskaya E."/>
        </authorList>
    </citation>
    <scope>NUCLEOTIDE SEQUENCE</scope>
</reference>
<feature type="transmembrane region" description="Helical" evidence="8">
    <location>
        <begin position="268"/>
        <end position="286"/>
    </location>
</feature>
<dbReference type="CDD" id="cd06550">
    <property type="entry name" value="TM_ABC_iron-siderophores_like"/>
    <property type="match status" value="1"/>
</dbReference>
<evidence type="ECO:0000256" key="1">
    <source>
        <dbReference type="ARBA" id="ARBA00004651"/>
    </source>
</evidence>
<accession>A0A3B0W8Q5</accession>
<keyword evidence="4" id="KW-1003">Cell membrane</keyword>
<dbReference type="EMBL" id="UOEW01000291">
    <property type="protein sequence ID" value="VAW40936.1"/>
    <property type="molecule type" value="Genomic_DNA"/>
</dbReference>
<evidence type="ECO:0000256" key="6">
    <source>
        <dbReference type="ARBA" id="ARBA00022989"/>
    </source>
</evidence>
<evidence type="ECO:0000256" key="5">
    <source>
        <dbReference type="ARBA" id="ARBA00022692"/>
    </source>
</evidence>
<evidence type="ECO:0000313" key="9">
    <source>
        <dbReference type="EMBL" id="VAW40936.1"/>
    </source>
</evidence>
<gene>
    <name evidence="9" type="ORF">MNBD_GAMMA01-322</name>
</gene>
<dbReference type="InterPro" id="IPR000522">
    <property type="entry name" value="ABC_transptr_permease_BtuC"/>
</dbReference>
<dbReference type="PANTHER" id="PTHR30472:SF25">
    <property type="entry name" value="ABC TRANSPORTER PERMEASE PROTEIN MJ0876-RELATED"/>
    <property type="match status" value="1"/>
</dbReference>
<feature type="transmembrane region" description="Helical" evidence="8">
    <location>
        <begin position="141"/>
        <end position="161"/>
    </location>
</feature>
<evidence type="ECO:0000256" key="4">
    <source>
        <dbReference type="ARBA" id="ARBA00022475"/>
    </source>
</evidence>
<dbReference type="Gene3D" id="1.10.3470.10">
    <property type="entry name" value="ABC transporter involved in vitamin B12 uptake, BtuC"/>
    <property type="match status" value="1"/>
</dbReference>
<dbReference type="SUPFAM" id="SSF81345">
    <property type="entry name" value="ABC transporter involved in vitamin B12 uptake, BtuC"/>
    <property type="match status" value="1"/>
</dbReference>
<evidence type="ECO:0000256" key="3">
    <source>
        <dbReference type="ARBA" id="ARBA00022448"/>
    </source>
</evidence>
<dbReference type="InterPro" id="IPR037294">
    <property type="entry name" value="ABC_BtuC-like"/>
</dbReference>
<keyword evidence="7 8" id="KW-0472">Membrane</keyword>
<keyword evidence="3" id="KW-0813">Transport</keyword>
<organism evidence="9">
    <name type="scientific">hydrothermal vent metagenome</name>
    <dbReference type="NCBI Taxonomy" id="652676"/>
    <lineage>
        <taxon>unclassified sequences</taxon>
        <taxon>metagenomes</taxon>
        <taxon>ecological metagenomes</taxon>
    </lineage>
</organism>
<evidence type="ECO:0008006" key="10">
    <source>
        <dbReference type="Google" id="ProtNLM"/>
    </source>
</evidence>
<feature type="transmembrane region" description="Helical" evidence="8">
    <location>
        <begin position="293"/>
        <end position="317"/>
    </location>
</feature>
<evidence type="ECO:0000256" key="2">
    <source>
        <dbReference type="ARBA" id="ARBA00007935"/>
    </source>
</evidence>
<proteinExistence type="inferred from homology"/>
<comment type="similarity">
    <text evidence="2">Belongs to the binding-protein-dependent transport system permease family. FecCD subfamily.</text>
</comment>
<evidence type="ECO:0000256" key="7">
    <source>
        <dbReference type="ARBA" id="ARBA00023136"/>
    </source>
</evidence>